<name>B3PVN7_RHIE6</name>
<proteinExistence type="predicted"/>
<dbReference type="HOGENOM" id="CLU_2809422_0_0_5"/>
<dbReference type="AlphaFoldDB" id="B3PVN7"/>
<dbReference type="KEGG" id="rec:RHECIAT_CH0003309"/>
<organism evidence="1 2">
    <name type="scientific">Rhizobium etli (strain CIAT 652)</name>
    <dbReference type="NCBI Taxonomy" id="491916"/>
    <lineage>
        <taxon>Bacteria</taxon>
        <taxon>Pseudomonadati</taxon>
        <taxon>Pseudomonadota</taxon>
        <taxon>Alphaproteobacteria</taxon>
        <taxon>Hyphomicrobiales</taxon>
        <taxon>Rhizobiaceae</taxon>
        <taxon>Rhizobium/Agrobacterium group</taxon>
        <taxon>Rhizobium</taxon>
    </lineage>
</organism>
<evidence type="ECO:0000313" key="1">
    <source>
        <dbReference type="EMBL" id="ACE92257.1"/>
    </source>
</evidence>
<protein>
    <submittedName>
        <fullName evidence="1">Uncharacterized protein</fullName>
    </submittedName>
</protein>
<dbReference type="Proteomes" id="UP000008817">
    <property type="component" value="Chromosome"/>
</dbReference>
<reference evidence="1 2" key="1">
    <citation type="submission" date="2008-04" db="EMBL/GenBank/DDBJ databases">
        <title>Genome diversity and DNA divergence of Rhizobium etli.</title>
        <authorList>
            <person name="Gonzalez V."/>
            <person name="Acosta J.L."/>
            <person name="Santamaria R.I."/>
            <person name="Bustos P."/>
            <person name="Hernandez-Gonzalez I.L."/>
            <person name="Fernandez J.L."/>
            <person name="Diaz R."/>
            <person name="Flores M."/>
            <person name="Mora J."/>
            <person name="Palacios R."/>
            <person name="Davila G."/>
        </authorList>
    </citation>
    <scope>NUCLEOTIDE SEQUENCE [LARGE SCALE GENOMIC DNA]</scope>
    <source>
        <strain evidence="1 2">CIAT 652</strain>
    </source>
</reference>
<evidence type="ECO:0000313" key="2">
    <source>
        <dbReference type="Proteomes" id="UP000008817"/>
    </source>
</evidence>
<sequence>MEQETQSPSTQASNEALQPKLRIRIFPKFLRRSSIHIALNGADFKDNQIFVSEFMLQTRSQRNDDRQ</sequence>
<gene>
    <name evidence="1" type="ordered locus">RHECIAT_CH0003309</name>
</gene>
<accession>B3PVN7</accession>
<dbReference type="EMBL" id="CP001074">
    <property type="protein sequence ID" value="ACE92257.1"/>
    <property type="molecule type" value="Genomic_DNA"/>
</dbReference>